<dbReference type="Proteomes" id="UP000266841">
    <property type="component" value="Unassembled WGS sequence"/>
</dbReference>
<reference evidence="2 3" key="1">
    <citation type="journal article" date="2012" name="Genome Biol.">
        <title>Genome and low-iron response of an oceanic diatom adapted to chronic iron limitation.</title>
        <authorList>
            <person name="Lommer M."/>
            <person name="Specht M."/>
            <person name="Roy A.S."/>
            <person name="Kraemer L."/>
            <person name="Andreson R."/>
            <person name="Gutowska M.A."/>
            <person name="Wolf J."/>
            <person name="Bergner S.V."/>
            <person name="Schilhabel M.B."/>
            <person name="Klostermeier U.C."/>
            <person name="Beiko R.G."/>
            <person name="Rosenstiel P."/>
            <person name="Hippler M."/>
            <person name="Laroche J."/>
        </authorList>
    </citation>
    <scope>NUCLEOTIDE SEQUENCE [LARGE SCALE GENOMIC DNA]</scope>
    <source>
        <strain evidence="2 3">CCMP1005</strain>
    </source>
</reference>
<dbReference type="EMBL" id="AGNL01020455">
    <property type="protein sequence ID" value="EJK61052.1"/>
    <property type="molecule type" value="Genomic_DNA"/>
</dbReference>
<feature type="region of interest" description="Disordered" evidence="1">
    <location>
        <begin position="182"/>
        <end position="216"/>
    </location>
</feature>
<feature type="compositionally biased region" description="Pro residues" evidence="1">
    <location>
        <begin position="58"/>
        <end position="68"/>
    </location>
</feature>
<evidence type="ECO:0000313" key="3">
    <source>
        <dbReference type="Proteomes" id="UP000266841"/>
    </source>
</evidence>
<gene>
    <name evidence="2" type="ORF">THAOC_18516</name>
</gene>
<evidence type="ECO:0000313" key="2">
    <source>
        <dbReference type="EMBL" id="EJK61052.1"/>
    </source>
</evidence>
<feature type="region of interest" description="Disordered" evidence="1">
    <location>
        <begin position="1"/>
        <end position="89"/>
    </location>
</feature>
<organism evidence="2 3">
    <name type="scientific">Thalassiosira oceanica</name>
    <name type="common">Marine diatom</name>
    <dbReference type="NCBI Taxonomy" id="159749"/>
    <lineage>
        <taxon>Eukaryota</taxon>
        <taxon>Sar</taxon>
        <taxon>Stramenopiles</taxon>
        <taxon>Ochrophyta</taxon>
        <taxon>Bacillariophyta</taxon>
        <taxon>Coscinodiscophyceae</taxon>
        <taxon>Thalassiosirophycidae</taxon>
        <taxon>Thalassiosirales</taxon>
        <taxon>Thalassiosiraceae</taxon>
        <taxon>Thalassiosira</taxon>
    </lineage>
</organism>
<proteinExistence type="predicted"/>
<dbReference type="AlphaFoldDB" id="K0SRU6"/>
<protein>
    <submittedName>
        <fullName evidence="2">Uncharacterized protein</fullName>
    </submittedName>
</protein>
<evidence type="ECO:0000256" key="1">
    <source>
        <dbReference type="SAM" id="MobiDB-lite"/>
    </source>
</evidence>
<comment type="caution">
    <text evidence="2">The sequence shown here is derived from an EMBL/GenBank/DDBJ whole genome shotgun (WGS) entry which is preliminary data.</text>
</comment>
<feature type="compositionally biased region" description="Low complexity" evidence="1">
    <location>
        <begin position="69"/>
        <end position="85"/>
    </location>
</feature>
<feature type="compositionally biased region" description="Polar residues" evidence="1">
    <location>
        <begin position="189"/>
        <end position="208"/>
    </location>
</feature>
<name>K0SRU6_THAOC</name>
<sequence>MFDLLDNGRNGRSPNSVVDELNKTKQAKLKSKDPPSMTPLGSSRGRLIKSFSTSTSPSRPPSSTPSLPPRSHSYFPPNTTNGRTTTTHHRQWLSSTLRTPIDESKKSAEIPIPPSLTRSFSSVDNLDDRGRLVDVYNNATWLMFERITVGRRRQLEGLSAEVQAEVMSEGRRRQRQLTAMVPPGAQAARTISPSGVGNRSSSMASTEEPTFVMELP</sequence>
<accession>K0SRU6</accession>
<keyword evidence="3" id="KW-1185">Reference proteome</keyword>